<evidence type="ECO:0000313" key="1">
    <source>
        <dbReference type="EMBL" id="KAK3786388.1"/>
    </source>
</evidence>
<name>A0AAE1DYM2_9GAST</name>
<sequence length="38" mass="4136">DEAERQGQGLPSECRQKHYFTFDVGVTNPTAAAAKPSK</sequence>
<dbReference type="AlphaFoldDB" id="A0AAE1DYM2"/>
<feature type="non-terminal residue" evidence="1">
    <location>
        <position position="1"/>
    </location>
</feature>
<accession>A0AAE1DYM2</accession>
<dbReference type="Proteomes" id="UP001283361">
    <property type="component" value="Unassembled WGS sequence"/>
</dbReference>
<reference evidence="1" key="1">
    <citation type="journal article" date="2023" name="G3 (Bethesda)">
        <title>A reference genome for the long-term kleptoplast-retaining sea slug Elysia crispata morphotype clarki.</title>
        <authorList>
            <person name="Eastman K.E."/>
            <person name="Pendleton A.L."/>
            <person name="Shaikh M.A."/>
            <person name="Suttiyut T."/>
            <person name="Ogas R."/>
            <person name="Tomko P."/>
            <person name="Gavelis G."/>
            <person name="Widhalm J.R."/>
            <person name="Wisecaver J.H."/>
        </authorList>
    </citation>
    <scope>NUCLEOTIDE SEQUENCE</scope>
    <source>
        <strain evidence="1">ECLA1</strain>
    </source>
</reference>
<keyword evidence="2" id="KW-1185">Reference proteome</keyword>
<organism evidence="1 2">
    <name type="scientific">Elysia crispata</name>
    <name type="common">lettuce slug</name>
    <dbReference type="NCBI Taxonomy" id="231223"/>
    <lineage>
        <taxon>Eukaryota</taxon>
        <taxon>Metazoa</taxon>
        <taxon>Spiralia</taxon>
        <taxon>Lophotrochozoa</taxon>
        <taxon>Mollusca</taxon>
        <taxon>Gastropoda</taxon>
        <taxon>Heterobranchia</taxon>
        <taxon>Euthyneura</taxon>
        <taxon>Panpulmonata</taxon>
        <taxon>Sacoglossa</taxon>
        <taxon>Placobranchoidea</taxon>
        <taxon>Plakobranchidae</taxon>
        <taxon>Elysia</taxon>
    </lineage>
</organism>
<gene>
    <name evidence="1" type="ORF">RRG08_017125</name>
</gene>
<protein>
    <submittedName>
        <fullName evidence="1">Uncharacterized protein</fullName>
    </submittedName>
</protein>
<comment type="caution">
    <text evidence="1">The sequence shown here is derived from an EMBL/GenBank/DDBJ whole genome shotgun (WGS) entry which is preliminary data.</text>
</comment>
<evidence type="ECO:0000313" key="2">
    <source>
        <dbReference type="Proteomes" id="UP001283361"/>
    </source>
</evidence>
<dbReference type="EMBL" id="JAWDGP010001971">
    <property type="protein sequence ID" value="KAK3786388.1"/>
    <property type="molecule type" value="Genomic_DNA"/>
</dbReference>
<proteinExistence type="predicted"/>